<name>A0A6F8YY69_9ACTN</name>
<proteinExistence type="predicted"/>
<keyword evidence="2" id="KW-1185">Reference proteome</keyword>
<evidence type="ECO:0000313" key="2">
    <source>
        <dbReference type="Proteomes" id="UP000503011"/>
    </source>
</evidence>
<dbReference type="RefSeq" id="WP_173163386.1">
    <property type="nucleotide sequence ID" value="NZ_AP022871.1"/>
</dbReference>
<reference evidence="1 2" key="1">
    <citation type="submission" date="2020-03" db="EMBL/GenBank/DDBJ databases">
        <title>Whole genome shotgun sequence of Phytohabitans suffuscus NBRC 105367.</title>
        <authorList>
            <person name="Komaki H."/>
            <person name="Tamura T."/>
        </authorList>
    </citation>
    <scope>NUCLEOTIDE SEQUENCE [LARGE SCALE GENOMIC DNA]</scope>
    <source>
        <strain evidence="1 2">NBRC 105367</strain>
    </source>
</reference>
<dbReference type="AlphaFoldDB" id="A0A6F8YY69"/>
<organism evidence="1 2">
    <name type="scientific">Phytohabitans suffuscus</name>
    <dbReference type="NCBI Taxonomy" id="624315"/>
    <lineage>
        <taxon>Bacteria</taxon>
        <taxon>Bacillati</taxon>
        <taxon>Actinomycetota</taxon>
        <taxon>Actinomycetes</taxon>
        <taxon>Micromonosporales</taxon>
        <taxon>Micromonosporaceae</taxon>
    </lineage>
</organism>
<accession>A0A6F8YY69</accession>
<evidence type="ECO:0000313" key="1">
    <source>
        <dbReference type="EMBL" id="BCB90888.1"/>
    </source>
</evidence>
<dbReference type="EMBL" id="AP022871">
    <property type="protein sequence ID" value="BCB90888.1"/>
    <property type="molecule type" value="Genomic_DNA"/>
</dbReference>
<gene>
    <name evidence="1" type="ORF">Psuf_082010</name>
</gene>
<sequence length="71" mass="7092">MPGGPAAGFTAARQLLVVSGLLFAVSAGLAAFGSMWTVYPALAGTVTIIASGQREGARRRPGTSTASRITA</sequence>
<protein>
    <submittedName>
        <fullName evidence="1">Uncharacterized protein</fullName>
    </submittedName>
</protein>
<dbReference type="KEGG" id="psuu:Psuf_082010"/>
<dbReference type="Proteomes" id="UP000503011">
    <property type="component" value="Chromosome"/>
</dbReference>
<reference evidence="1 2" key="2">
    <citation type="submission" date="2020-03" db="EMBL/GenBank/DDBJ databases">
        <authorList>
            <person name="Ichikawa N."/>
            <person name="Kimura A."/>
            <person name="Kitahashi Y."/>
            <person name="Uohara A."/>
        </authorList>
    </citation>
    <scope>NUCLEOTIDE SEQUENCE [LARGE SCALE GENOMIC DNA]</scope>
    <source>
        <strain evidence="1 2">NBRC 105367</strain>
    </source>
</reference>